<name>A0ABW6ADG6_9BACT</name>
<dbReference type="EMBL" id="JBHUOZ010000003">
    <property type="protein sequence ID" value="MFD2922007.1"/>
    <property type="molecule type" value="Genomic_DNA"/>
</dbReference>
<organism evidence="1 2">
    <name type="scientific">Terrimonas rubra</name>
    <dbReference type="NCBI Taxonomy" id="1035890"/>
    <lineage>
        <taxon>Bacteria</taxon>
        <taxon>Pseudomonadati</taxon>
        <taxon>Bacteroidota</taxon>
        <taxon>Chitinophagia</taxon>
        <taxon>Chitinophagales</taxon>
        <taxon>Chitinophagaceae</taxon>
        <taxon>Terrimonas</taxon>
    </lineage>
</organism>
<comment type="caution">
    <text evidence="1">The sequence shown here is derived from an EMBL/GenBank/DDBJ whole genome shotgun (WGS) entry which is preliminary data.</text>
</comment>
<dbReference type="RefSeq" id="WP_386103297.1">
    <property type="nucleotide sequence ID" value="NZ_JBHUOZ010000003.1"/>
</dbReference>
<proteinExistence type="predicted"/>
<dbReference type="Proteomes" id="UP001597511">
    <property type="component" value="Unassembled WGS sequence"/>
</dbReference>
<evidence type="ECO:0000313" key="2">
    <source>
        <dbReference type="Proteomes" id="UP001597511"/>
    </source>
</evidence>
<evidence type="ECO:0000313" key="1">
    <source>
        <dbReference type="EMBL" id="MFD2922007.1"/>
    </source>
</evidence>
<gene>
    <name evidence="1" type="ORF">ACFS6H_19965</name>
</gene>
<sequence>MKNVTTIDAAGTLVRELFKDLSGTTYFTLSINDKVFKIRVSDHSANYANNLSNGEYDNYFSFVLNKNTQNGYGRGNMLNEWQLNENGEFTEEFESVEDCLDYQIN</sequence>
<keyword evidence="2" id="KW-1185">Reference proteome</keyword>
<protein>
    <submittedName>
        <fullName evidence="1">Uncharacterized protein</fullName>
    </submittedName>
</protein>
<reference evidence="2" key="1">
    <citation type="journal article" date="2019" name="Int. J. Syst. Evol. Microbiol.">
        <title>The Global Catalogue of Microorganisms (GCM) 10K type strain sequencing project: providing services to taxonomists for standard genome sequencing and annotation.</title>
        <authorList>
            <consortium name="The Broad Institute Genomics Platform"/>
            <consortium name="The Broad Institute Genome Sequencing Center for Infectious Disease"/>
            <person name="Wu L."/>
            <person name="Ma J."/>
        </authorList>
    </citation>
    <scope>NUCLEOTIDE SEQUENCE [LARGE SCALE GENOMIC DNA]</scope>
    <source>
        <strain evidence="2">KCTC 23299</strain>
    </source>
</reference>
<accession>A0ABW6ADG6</accession>